<organism evidence="3 4">
    <name type="scientific">Zestosphaera tikiterensis</name>
    <dbReference type="NCBI Taxonomy" id="1973259"/>
    <lineage>
        <taxon>Archaea</taxon>
        <taxon>Thermoproteota</taxon>
        <taxon>Thermoprotei</taxon>
        <taxon>Desulfurococcales</taxon>
        <taxon>Desulfurococcaceae</taxon>
        <taxon>Zestosphaera</taxon>
    </lineage>
</organism>
<dbReference type="InterPro" id="IPR001501">
    <property type="entry name" value="Ni-dep_hyd_lsu"/>
</dbReference>
<comment type="caution">
    <text evidence="3">The sequence shown here is derived from an EMBL/GenBank/DDBJ whole genome shotgun (WGS) entry which is preliminary data.</text>
</comment>
<dbReference type="EMBL" id="NBVN01000003">
    <property type="protein sequence ID" value="PUA32790.1"/>
    <property type="molecule type" value="Genomic_DNA"/>
</dbReference>
<gene>
    <name evidence="3" type="ORF">B7O98_04925</name>
</gene>
<feature type="binding site" evidence="2">
    <location>
        <position position="63"/>
    </location>
    <ligand>
        <name>Ni(2+)</name>
        <dbReference type="ChEBI" id="CHEBI:49786"/>
    </ligand>
</feature>
<dbReference type="GO" id="GO:0016151">
    <property type="term" value="F:nickel cation binding"/>
    <property type="evidence" value="ECO:0007669"/>
    <property type="project" value="InterPro"/>
</dbReference>
<name>A0A2R7Y5K8_9CREN</name>
<feature type="binding site" evidence="2">
    <location>
        <position position="382"/>
    </location>
    <ligand>
        <name>Ni(2+)</name>
        <dbReference type="ChEBI" id="CHEBI:49786"/>
    </ligand>
</feature>
<feature type="binding site" evidence="2">
    <location>
        <position position="44"/>
    </location>
    <ligand>
        <name>Mg(2+)</name>
        <dbReference type="ChEBI" id="CHEBI:18420"/>
    </ligand>
</feature>
<dbReference type="PANTHER" id="PTHR43600">
    <property type="entry name" value="COENZYME F420 HYDROGENASE, SUBUNIT ALPHA"/>
    <property type="match status" value="1"/>
</dbReference>
<evidence type="ECO:0008006" key="5">
    <source>
        <dbReference type="Google" id="ProtNLM"/>
    </source>
</evidence>
<keyword evidence="1" id="KW-0560">Oxidoreductase</keyword>
<comment type="cofactor">
    <cofactor evidence="2">
        <name>Ni(2+)</name>
        <dbReference type="ChEBI" id="CHEBI:49786"/>
    </cofactor>
</comment>
<feature type="binding site" evidence="2">
    <location>
        <position position="385"/>
    </location>
    <ligand>
        <name>Fe cation</name>
        <dbReference type="ChEBI" id="CHEBI:24875"/>
    </ligand>
</feature>
<keyword evidence="2" id="KW-0533">Nickel</keyword>
<dbReference type="InterPro" id="IPR018194">
    <property type="entry name" value="Ni-dep_hyd_lsu_Ni_BS"/>
</dbReference>
<evidence type="ECO:0000256" key="1">
    <source>
        <dbReference type="ARBA" id="ARBA00023002"/>
    </source>
</evidence>
<evidence type="ECO:0000256" key="2">
    <source>
        <dbReference type="PIRSR" id="PIRSR601501-1"/>
    </source>
</evidence>
<dbReference type="Pfam" id="PF00374">
    <property type="entry name" value="NiFeSe_Hases"/>
    <property type="match status" value="2"/>
</dbReference>
<feature type="binding site" evidence="2">
    <location>
        <position position="66"/>
    </location>
    <ligand>
        <name>Fe cation</name>
        <dbReference type="ChEBI" id="CHEBI:24875"/>
    </ligand>
</feature>
<dbReference type="GO" id="GO:0008901">
    <property type="term" value="F:ferredoxin hydrogenase activity"/>
    <property type="evidence" value="ECO:0007669"/>
    <property type="project" value="InterPro"/>
</dbReference>
<reference evidence="3 4" key="1">
    <citation type="journal article" date="2018" name="Syst. Appl. Microbiol.">
        <title>A new symbiotic nanoarchaeote (Candidatus Nanoclepta minutus) and its host (Zestosphaera tikiterensis gen. nov., sp. nov.) from a New Zealand hot spring.</title>
        <authorList>
            <person name="St John E."/>
            <person name="Liu Y."/>
            <person name="Podar M."/>
            <person name="Stott M.B."/>
            <person name="Meneghin J."/>
            <person name="Chen Z."/>
            <person name="Lagutin K."/>
            <person name="Mitchell K."/>
            <person name="Reysenbach A.L."/>
        </authorList>
    </citation>
    <scope>NUCLEOTIDE SEQUENCE [LARGE SCALE GENOMIC DNA]</scope>
    <source>
        <strain evidence="3">NZ3</strain>
    </source>
</reference>
<proteinExistence type="predicted"/>
<keyword evidence="2" id="KW-0479">Metal-binding</keyword>
<feature type="binding site" evidence="2">
    <location>
        <position position="66"/>
    </location>
    <ligand>
        <name>Ni(2+)</name>
        <dbReference type="ChEBI" id="CHEBI:49786"/>
    </ligand>
</feature>
<dbReference type="Gene3D" id="1.10.645.10">
    <property type="entry name" value="Cytochrome-c3 Hydrogenase, chain B"/>
    <property type="match status" value="1"/>
</dbReference>
<feature type="binding site" evidence="2">
    <location>
        <position position="388"/>
    </location>
    <ligand>
        <name>Mg(2+)</name>
        <dbReference type="ChEBI" id="CHEBI:18420"/>
    </ligand>
</feature>
<protein>
    <recommendedName>
        <fullName evidence="5">Coenzyme F420 hydrogenase</fullName>
    </recommendedName>
</protein>
<evidence type="ECO:0000313" key="4">
    <source>
        <dbReference type="Proteomes" id="UP000244093"/>
    </source>
</evidence>
<feature type="binding site" evidence="2">
    <location>
        <position position="349"/>
    </location>
    <ligand>
        <name>Mg(2+)</name>
        <dbReference type="ChEBI" id="CHEBI:18420"/>
    </ligand>
</feature>
<dbReference type="InterPro" id="IPR029014">
    <property type="entry name" value="NiFe-Hase_large"/>
</dbReference>
<sequence>MKTSADRVLELNRVGGEAEYLVISSDGYVRDAYFITTAPVRGFEKLVLGKNPVFVINATMRICGICHAAHGIASSEAFEDAMGIVPPYNGRLLREAIGLVNRIQSHLLHLILILPDIVPHSLTREYSLRVIKLYNTISGVLEKLGGSTTHPNYIVIGGVLKKPSEEALSKITEELNTLSQDYRSLLKDLPSNYTEKVDFLKSRKYQTKYLATHLFYGDKYNIDVDKVYVKRYEEYKGKEIPGNIGRSTSMIALYDGKEVETGPRARLSIYKDFSGNTLWDIQLARFKEIEIDIERILELLNKIELREPTFTRVLIYRGGRGIGVYEAPRGTLIHTVELDDNGRVKQYKIIVPTMFNIPHIENAAISIREEYADLVPRIYDPCVPCATHIIRLS</sequence>
<accession>A0A2R7Y5K8</accession>
<keyword evidence="2" id="KW-0408">Iron</keyword>
<keyword evidence="2" id="KW-0460">Magnesium</keyword>
<dbReference type="SUPFAM" id="SSF56762">
    <property type="entry name" value="HydB/Nqo4-like"/>
    <property type="match status" value="1"/>
</dbReference>
<dbReference type="Proteomes" id="UP000244093">
    <property type="component" value="Unassembled WGS sequence"/>
</dbReference>
<dbReference type="PANTHER" id="PTHR43600:SF1">
    <property type="entry name" value="COENZYME F420 HYDROGENASE SUBUNIT ALPHA"/>
    <property type="match status" value="1"/>
</dbReference>
<evidence type="ECO:0000313" key="3">
    <source>
        <dbReference type="EMBL" id="PUA32790.1"/>
    </source>
</evidence>
<dbReference type="PROSITE" id="PS00507">
    <property type="entry name" value="NI_HGENASE_L_1"/>
    <property type="match status" value="1"/>
</dbReference>
<comment type="cofactor">
    <cofactor evidence="2">
        <name>Fe cation</name>
        <dbReference type="ChEBI" id="CHEBI:24875"/>
    </cofactor>
</comment>
<dbReference type="AlphaFoldDB" id="A0A2R7Y5K8"/>